<keyword evidence="1" id="KW-0472">Membrane</keyword>
<dbReference type="GeneID" id="85315284"/>
<proteinExistence type="predicted"/>
<evidence type="ECO:0000256" key="2">
    <source>
        <dbReference type="SAM" id="SignalP"/>
    </source>
</evidence>
<protein>
    <submittedName>
        <fullName evidence="3">Uncharacterized protein</fullName>
    </submittedName>
</protein>
<evidence type="ECO:0000313" key="4">
    <source>
        <dbReference type="Proteomes" id="UP001244011"/>
    </source>
</evidence>
<accession>A0AAJ0FS17</accession>
<evidence type="ECO:0000256" key="1">
    <source>
        <dbReference type="SAM" id="Phobius"/>
    </source>
</evidence>
<feature type="transmembrane region" description="Helical" evidence="1">
    <location>
        <begin position="40"/>
        <end position="63"/>
    </location>
</feature>
<evidence type="ECO:0000313" key="3">
    <source>
        <dbReference type="EMBL" id="KAK1770715.1"/>
    </source>
</evidence>
<keyword evidence="4" id="KW-1185">Reference proteome</keyword>
<sequence length="83" mass="8794">MAPATPRAGLCLLSLLGLVGLASAAFSPFDFHCSPACLFGSIFGLMVGLAVVGLLIGWGIAWFMRRRLDRLEATNSDLELQAV</sequence>
<comment type="caution">
    <text evidence="3">The sequence shown here is derived from an EMBL/GenBank/DDBJ whole genome shotgun (WGS) entry which is preliminary data.</text>
</comment>
<reference evidence="3" key="1">
    <citation type="submission" date="2023-06" db="EMBL/GenBank/DDBJ databases">
        <title>Genome-scale phylogeny and comparative genomics of the fungal order Sordariales.</title>
        <authorList>
            <consortium name="Lawrence Berkeley National Laboratory"/>
            <person name="Hensen N."/>
            <person name="Bonometti L."/>
            <person name="Westerberg I."/>
            <person name="Brannstrom I.O."/>
            <person name="Guillou S."/>
            <person name="Cros-Aarteil S."/>
            <person name="Calhoun S."/>
            <person name="Haridas S."/>
            <person name="Kuo A."/>
            <person name="Mondo S."/>
            <person name="Pangilinan J."/>
            <person name="Riley R."/>
            <person name="Labutti K."/>
            <person name="Andreopoulos B."/>
            <person name="Lipzen A."/>
            <person name="Chen C."/>
            <person name="Yanf M."/>
            <person name="Daum C."/>
            <person name="Ng V."/>
            <person name="Clum A."/>
            <person name="Steindorff A."/>
            <person name="Ohm R."/>
            <person name="Martin F."/>
            <person name="Silar P."/>
            <person name="Natvig D."/>
            <person name="Lalanne C."/>
            <person name="Gautier V."/>
            <person name="Ament-Velasquez S.L."/>
            <person name="Kruys A."/>
            <person name="Hutchinson M.I."/>
            <person name="Powell A.J."/>
            <person name="Barry K."/>
            <person name="Miller A.N."/>
            <person name="Grigoriev I.V."/>
            <person name="Debuchy R."/>
            <person name="Gladieux P."/>
            <person name="Thoren M.H."/>
            <person name="Johannesson H."/>
        </authorList>
    </citation>
    <scope>NUCLEOTIDE SEQUENCE</scope>
    <source>
        <strain evidence="3">8032-3</strain>
    </source>
</reference>
<organism evidence="3 4">
    <name type="scientific">Phialemonium atrogriseum</name>
    <dbReference type="NCBI Taxonomy" id="1093897"/>
    <lineage>
        <taxon>Eukaryota</taxon>
        <taxon>Fungi</taxon>
        <taxon>Dikarya</taxon>
        <taxon>Ascomycota</taxon>
        <taxon>Pezizomycotina</taxon>
        <taxon>Sordariomycetes</taxon>
        <taxon>Sordariomycetidae</taxon>
        <taxon>Cephalothecales</taxon>
        <taxon>Cephalothecaceae</taxon>
        <taxon>Phialemonium</taxon>
    </lineage>
</organism>
<keyword evidence="1" id="KW-1133">Transmembrane helix</keyword>
<dbReference type="RefSeq" id="XP_060286928.1">
    <property type="nucleotide sequence ID" value="XM_060432097.1"/>
</dbReference>
<dbReference type="AlphaFoldDB" id="A0AAJ0FS17"/>
<name>A0AAJ0FS17_9PEZI</name>
<dbReference type="Proteomes" id="UP001244011">
    <property type="component" value="Unassembled WGS sequence"/>
</dbReference>
<feature type="signal peptide" evidence="2">
    <location>
        <begin position="1"/>
        <end position="24"/>
    </location>
</feature>
<dbReference type="EMBL" id="MU839000">
    <property type="protein sequence ID" value="KAK1770715.1"/>
    <property type="molecule type" value="Genomic_DNA"/>
</dbReference>
<keyword evidence="1" id="KW-0812">Transmembrane</keyword>
<feature type="chain" id="PRO_5042460007" evidence="2">
    <location>
        <begin position="25"/>
        <end position="83"/>
    </location>
</feature>
<gene>
    <name evidence="3" type="ORF">QBC33DRAFT_601196</name>
</gene>
<keyword evidence="2" id="KW-0732">Signal</keyword>